<organism evidence="9 10">
    <name type="scientific">Batrachochytrium salamandrivorans</name>
    <dbReference type="NCBI Taxonomy" id="1357716"/>
    <lineage>
        <taxon>Eukaryota</taxon>
        <taxon>Fungi</taxon>
        <taxon>Fungi incertae sedis</taxon>
        <taxon>Chytridiomycota</taxon>
        <taxon>Chytridiomycota incertae sedis</taxon>
        <taxon>Chytridiomycetes</taxon>
        <taxon>Rhizophydiales</taxon>
        <taxon>Rhizophydiales incertae sedis</taxon>
        <taxon>Batrachochytrium</taxon>
    </lineage>
</organism>
<evidence type="ECO:0000256" key="3">
    <source>
        <dbReference type="ARBA" id="ARBA00022448"/>
    </source>
</evidence>
<evidence type="ECO:0000313" key="10">
    <source>
        <dbReference type="Proteomes" id="UP001648503"/>
    </source>
</evidence>
<proteinExistence type="predicted"/>
<feature type="domain" description="Importin N-terminal" evidence="8">
    <location>
        <begin position="24"/>
        <end position="96"/>
    </location>
</feature>
<feature type="region of interest" description="Disordered" evidence="7">
    <location>
        <begin position="971"/>
        <end position="998"/>
    </location>
</feature>
<dbReference type="InterPro" id="IPR013713">
    <property type="entry name" value="XPO2_central"/>
</dbReference>
<dbReference type="Proteomes" id="UP001648503">
    <property type="component" value="Unassembled WGS sequence"/>
</dbReference>
<evidence type="ECO:0000256" key="2">
    <source>
        <dbReference type="ARBA" id="ARBA00004496"/>
    </source>
</evidence>
<dbReference type="SUPFAM" id="SSF48371">
    <property type="entry name" value="ARM repeat"/>
    <property type="match status" value="1"/>
</dbReference>
<dbReference type="Gene3D" id="1.25.10.10">
    <property type="entry name" value="Leucine-rich Repeat Variant"/>
    <property type="match status" value="1"/>
</dbReference>
<keyword evidence="4" id="KW-0963">Cytoplasm</keyword>
<dbReference type="SMART" id="SM00913">
    <property type="entry name" value="IBN_N"/>
    <property type="match status" value="1"/>
</dbReference>
<protein>
    <recommendedName>
        <fullName evidence="8">Importin N-terminal domain-containing protein</fullName>
    </recommendedName>
</protein>
<dbReference type="PANTHER" id="PTHR10997">
    <property type="entry name" value="IMPORTIN-7, 8, 11"/>
    <property type="match status" value="1"/>
</dbReference>
<dbReference type="PROSITE" id="PS50166">
    <property type="entry name" value="IMPORTIN_B_NT"/>
    <property type="match status" value="1"/>
</dbReference>
<evidence type="ECO:0000256" key="6">
    <source>
        <dbReference type="ARBA" id="ARBA00023242"/>
    </source>
</evidence>
<keyword evidence="3" id="KW-0813">Transport</keyword>
<dbReference type="EMBL" id="JAFCIX010000389">
    <property type="protein sequence ID" value="KAH6592184.1"/>
    <property type="molecule type" value="Genomic_DNA"/>
</dbReference>
<dbReference type="InterPro" id="IPR001494">
    <property type="entry name" value="Importin-beta_N"/>
</dbReference>
<evidence type="ECO:0000256" key="7">
    <source>
        <dbReference type="SAM" id="MobiDB-lite"/>
    </source>
</evidence>
<evidence type="ECO:0000259" key="8">
    <source>
        <dbReference type="PROSITE" id="PS50166"/>
    </source>
</evidence>
<feature type="compositionally biased region" description="Acidic residues" evidence="7">
    <location>
        <begin position="986"/>
        <end position="998"/>
    </location>
</feature>
<comment type="caution">
    <text evidence="9">The sequence shown here is derived from an EMBL/GenBank/DDBJ whole genome shotgun (WGS) entry which is preliminary data.</text>
</comment>
<dbReference type="Pfam" id="PF03810">
    <property type="entry name" value="IBN_N"/>
    <property type="match status" value="1"/>
</dbReference>
<sequence>MDTHVLYQVLAATVQTDLTTRKQGEAALKEYSSQPGFLSSLLQIASVVESDPAIKQAGAIYFKNKVTRSWDPSSDSCVQADDKSWVKQHIVSAISSSTPLVRAQLLTAIATIFEFEFRFGSWPELLPIVKGMMALDQQQHIINSGLLVFLELVKTFQWVSADARAPLHPVIADILPILLAVATNLKAHIASNLEAVTMMKTIIKIYNCSIRLEICEAQQDLGSLVPWGTLFVDIIELQLPLGALAMPENEDERQLHPWWKLKKWAYQCLNTLFGRYASAKPEKRYAAFSKMFSANFAPKILQSYLGQIDLLVQGSWMSDRSKQHIACFLENCVKRKATWAILKNHLPVITTHFIFPLLCFSSSDEELWQDNAVDYIHKKVDPPMDDFKSPVVSSAQLLAAICKDRFKEAFVSVITIINSILAQYNATAPEARNPRHKYGILNMMSCLVEEALCERSPIKGEMETFLVTHVVPECNSTSPFLRARACDTLLKFASEMEFDTPSNLMHTFQHILSCLKDPELPVRVEASLALSPFFRYPQIHEAMKPHAVEIMQGLMELTNQIDMDTLTHVMDQLVFEYSEQLAPFAVQLATQLRDTFMRIMSDTNFNGDDDFDLDDVEDKTMAAMGVLKTISSLILSVEGSPVILHEVDEIISPAVIFVLENSILDLYEEIFEIIETATFCAKSISSTMWDLLPRIYKTFQSDAFDYFQEIVPSLHNYVIYGKEVLIHSKVHQNMVVDIAWRIFYGGAGVGESDRVRACQLLEIMMLHLRGHIDEFIPKCIEVAYGTLMPSIEATQLSHEAGPTSNGAPTPLKVAKSVALRVHAIEVVINALFYMPKLALEILERAQWVSGFFDMWFKNLEHFTRVHDKRLAILTLAQLVDLACCDTACPPTLKATWPHFFKGVLKCFEGFSEALEERKREQRIADGEEEDSGDDFVEDEGQLFDEDVSDDDDDETDLNTLVSNAAKYSGGRRVGGGGVSHNGGGDAESDDEEAEDEDDNWSVDGMMLEDVYFTTYLDKVNVFEQFEVLMGTIMRTGQSAVLEGELSAEQREQVGLIVNSAGEQRIAEAAAATAAAAAAASTGSTA</sequence>
<evidence type="ECO:0000256" key="1">
    <source>
        <dbReference type="ARBA" id="ARBA00004123"/>
    </source>
</evidence>
<dbReference type="PANTHER" id="PTHR10997:SF18">
    <property type="entry name" value="D-IMPORTIN 7_RANBP7"/>
    <property type="match status" value="1"/>
</dbReference>
<evidence type="ECO:0000313" key="9">
    <source>
        <dbReference type="EMBL" id="KAH6592184.1"/>
    </source>
</evidence>
<keyword evidence="6" id="KW-0539">Nucleus</keyword>
<gene>
    <name evidence="9" type="ORF">BASA50_008229</name>
</gene>
<comment type="subcellular location">
    <subcellularLocation>
        <location evidence="2">Cytoplasm</location>
    </subcellularLocation>
    <subcellularLocation>
        <location evidence="1">Nucleus</location>
    </subcellularLocation>
</comment>
<keyword evidence="5" id="KW-0653">Protein transport</keyword>
<dbReference type="InterPro" id="IPR016024">
    <property type="entry name" value="ARM-type_fold"/>
</dbReference>
<accession>A0ABQ8F5A2</accession>
<dbReference type="Pfam" id="PF08506">
    <property type="entry name" value="Cse1"/>
    <property type="match status" value="1"/>
</dbReference>
<name>A0ABQ8F5A2_9FUNG</name>
<dbReference type="InterPro" id="IPR011989">
    <property type="entry name" value="ARM-like"/>
</dbReference>
<evidence type="ECO:0000256" key="5">
    <source>
        <dbReference type="ARBA" id="ARBA00022927"/>
    </source>
</evidence>
<reference evidence="9 10" key="1">
    <citation type="submission" date="2021-02" db="EMBL/GenBank/DDBJ databases">
        <title>Variation within the Batrachochytrium salamandrivorans European outbreak.</title>
        <authorList>
            <person name="Kelly M."/>
            <person name="Pasmans F."/>
            <person name="Shea T.P."/>
            <person name="Munoz J.F."/>
            <person name="Carranza S."/>
            <person name="Cuomo C.A."/>
            <person name="Martel A."/>
        </authorList>
    </citation>
    <scope>NUCLEOTIDE SEQUENCE [LARGE SCALE GENOMIC DNA]</scope>
    <source>
        <strain evidence="9 10">AMFP18/2</strain>
    </source>
</reference>
<keyword evidence="10" id="KW-1185">Reference proteome</keyword>
<feature type="compositionally biased region" description="Gly residues" evidence="7">
    <location>
        <begin position="971"/>
        <end position="985"/>
    </location>
</feature>
<evidence type="ECO:0000256" key="4">
    <source>
        <dbReference type="ARBA" id="ARBA00022490"/>
    </source>
</evidence>
<feature type="region of interest" description="Disordered" evidence="7">
    <location>
        <begin position="918"/>
        <end position="937"/>
    </location>
</feature>
<feature type="compositionally biased region" description="Acidic residues" evidence="7">
    <location>
        <begin position="926"/>
        <end position="937"/>
    </location>
</feature>